<dbReference type="SUPFAM" id="SSF50630">
    <property type="entry name" value="Acid proteases"/>
    <property type="match status" value="1"/>
</dbReference>
<comment type="caution">
    <text evidence="2">The sequence shown here is derived from an EMBL/GenBank/DDBJ whole genome shotgun (WGS) entry which is preliminary data.</text>
</comment>
<name>A0A1E2UN93_9GAMM</name>
<dbReference type="CDD" id="cd05483">
    <property type="entry name" value="retropepsin_like_bacteria"/>
    <property type="match status" value="1"/>
</dbReference>
<dbReference type="Gene3D" id="2.40.70.10">
    <property type="entry name" value="Acid Proteases"/>
    <property type="match status" value="1"/>
</dbReference>
<dbReference type="InterPro" id="IPR021109">
    <property type="entry name" value="Peptidase_aspartic_dom_sf"/>
</dbReference>
<sequence length="174" mass="18936">MNRLILRLILLMACSGQLWAEPSLFDVPMHSKGANTFYISGKIGNMAPTEFMVDTGSSYMTINENTLAELQAVGNPRYLRDLKGVLANGAEMLVPVYTITDVLIGEKCLLEEVEVAVFPGKTRQILGLSALLKTAPFTFSAEPPQLQLSNCNLLEMATDNQQQTQLAAGISTPN</sequence>
<feature type="chain" id="PRO_5009119017" description="Peptidase A2 domain-containing protein" evidence="1">
    <location>
        <begin position="21"/>
        <end position="174"/>
    </location>
</feature>
<keyword evidence="1" id="KW-0732">Signal</keyword>
<reference evidence="2 3" key="1">
    <citation type="submission" date="2016-03" db="EMBL/GenBank/DDBJ databases">
        <title>Chemosynthetic sulphur-oxidizing symbionts of marine invertebrate animals are capable of nitrogen fixation.</title>
        <authorList>
            <person name="Petersen J.M."/>
            <person name="Kemper A."/>
            <person name="Gruber-Vodicka H."/>
            <person name="Cardini U."/>
            <person name="Geest Mvander."/>
            <person name="Kleiner M."/>
            <person name="Bulgheresi S."/>
            <person name="Fussmann M."/>
            <person name="Herbold C."/>
            <person name="Seah B.K.B."/>
            <person name="Antony C.Paul."/>
            <person name="Liu D."/>
            <person name="Belitz A."/>
            <person name="Weber M."/>
        </authorList>
    </citation>
    <scope>NUCLEOTIDE SEQUENCE [LARGE SCALE GENOMIC DNA]</scope>
    <source>
        <strain evidence="2">G_D</strain>
    </source>
</reference>
<evidence type="ECO:0000313" key="3">
    <source>
        <dbReference type="Proteomes" id="UP000094849"/>
    </source>
</evidence>
<proteinExistence type="predicted"/>
<organism evidence="2 3">
    <name type="scientific">Candidatus Thiodiazotropha endoloripes</name>
    <dbReference type="NCBI Taxonomy" id="1818881"/>
    <lineage>
        <taxon>Bacteria</taxon>
        <taxon>Pseudomonadati</taxon>
        <taxon>Pseudomonadota</taxon>
        <taxon>Gammaproteobacteria</taxon>
        <taxon>Chromatiales</taxon>
        <taxon>Sedimenticolaceae</taxon>
        <taxon>Candidatus Thiodiazotropha</taxon>
    </lineage>
</organism>
<dbReference type="EMBL" id="LVJZ01000003">
    <property type="protein sequence ID" value="ODB96159.1"/>
    <property type="molecule type" value="Genomic_DNA"/>
</dbReference>
<keyword evidence="3" id="KW-1185">Reference proteome</keyword>
<feature type="signal peptide" evidence="1">
    <location>
        <begin position="1"/>
        <end position="20"/>
    </location>
</feature>
<evidence type="ECO:0008006" key="4">
    <source>
        <dbReference type="Google" id="ProtNLM"/>
    </source>
</evidence>
<dbReference type="AlphaFoldDB" id="A0A1E2UN93"/>
<dbReference type="InterPro" id="IPR034122">
    <property type="entry name" value="Retropepsin-like_bacterial"/>
</dbReference>
<evidence type="ECO:0000256" key="1">
    <source>
        <dbReference type="SAM" id="SignalP"/>
    </source>
</evidence>
<dbReference type="Proteomes" id="UP000094849">
    <property type="component" value="Unassembled WGS sequence"/>
</dbReference>
<accession>A0A1E2UN93</accession>
<gene>
    <name evidence="2" type="ORF">A3196_04905</name>
</gene>
<evidence type="ECO:0000313" key="2">
    <source>
        <dbReference type="EMBL" id="ODB96159.1"/>
    </source>
</evidence>
<protein>
    <recommendedName>
        <fullName evidence="4">Peptidase A2 domain-containing protein</fullName>
    </recommendedName>
</protein>
<dbReference type="Pfam" id="PF13975">
    <property type="entry name" value="gag-asp_proteas"/>
    <property type="match status" value="1"/>
</dbReference>